<dbReference type="KEGG" id="tcb:TCARB_0084"/>
<evidence type="ECO:0000313" key="2">
    <source>
        <dbReference type="EMBL" id="AJB41162.1"/>
    </source>
</evidence>
<dbReference type="PANTHER" id="PTHR39081:SF1">
    <property type="entry name" value="MUT7-C RNASE DOMAIN-CONTAINING PROTEIN"/>
    <property type="match status" value="1"/>
</dbReference>
<dbReference type="STRING" id="697581.TCARB_0084"/>
<dbReference type="AlphaFoldDB" id="A0A3G1A492"/>
<name>A0A3G1A492_9CREN</name>
<dbReference type="PANTHER" id="PTHR39081">
    <property type="entry name" value="MUT7-C DOMAIN-CONTAINING PROTEIN"/>
    <property type="match status" value="1"/>
</dbReference>
<reference evidence="3" key="1">
    <citation type="book" date="2010" name="EXTREMOPHILES" publisher="0:0-0">
        <title>Complete genome sequences of ten hyperthermophilic archaea reveal their metabolic capabilities and possible ecological roles.</title>
        <editorList>
            <person name="?"/>
        </editorList>
        <authorList>
            <person name="Ravin N.V."/>
            <person name="Mardanov A.V."/>
            <person name="Bonch-Osmolovskaya E.A."/>
            <person name="Skryabin K.G."/>
        </authorList>
    </citation>
    <scope>NUCLEOTIDE SEQUENCE [LARGE SCALE GENOMIC DNA]</scope>
    <source>
        <strain evidence="3">1505</strain>
    </source>
</reference>
<accession>A0A3G1A492</accession>
<dbReference type="EMBL" id="CP007493">
    <property type="protein sequence ID" value="AJB41162.1"/>
    <property type="molecule type" value="Genomic_DNA"/>
</dbReference>
<dbReference type="GeneID" id="16573665"/>
<dbReference type="RefSeq" id="WP_020962673.1">
    <property type="nucleotide sequence ID" value="NZ_CP007493.1"/>
</dbReference>
<gene>
    <name evidence="2" type="ORF">TCARB_0084</name>
</gene>
<evidence type="ECO:0000259" key="1">
    <source>
        <dbReference type="Pfam" id="PF01927"/>
    </source>
</evidence>
<evidence type="ECO:0000313" key="3">
    <source>
        <dbReference type="Proteomes" id="UP000266720"/>
    </source>
</evidence>
<feature type="domain" description="Mut7-C RNAse" evidence="1">
    <location>
        <begin position="5"/>
        <end position="150"/>
    </location>
</feature>
<dbReference type="Proteomes" id="UP000266720">
    <property type="component" value="Chromosome"/>
</dbReference>
<dbReference type="InterPro" id="IPR002782">
    <property type="entry name" value="Mut7-C_RNAse_dom"/>
</dbReference>
<proteinExistence type="predicted"/>
<sequence length="164" mass="19105">MTPIILVDGMLGKLSKWLRILGIKTLYAGTLTDNEIERELEKHSQTVLLTRDRELYRHAISMGYSALFVPEAPIEDQLSFVLKRLDIEPVLDMSRTLCPLCGSKLVRVSREEVVKEVPRGVLDRYEEFYKCMNCGQVYWRGTHFYEIEKTIEKVRLIMYGKVEC</sequence>
<dbReference type="GeneID" id="25405548"/>
<dbReference type="Pfam" id="PF01927">
    <property type="entry name" value="Mut7-C"/>
    <property type="match status" value="1"/>
</dbReference>
<protein>
    <recommendedName>
        <fullName evidence="1">Mut7-C RNAse domain-containing protein</fullName>
    </recommendedName>
</protein>
<organism evidence="2 3">
    <name type="scientific">Thermofilum adornatum 1505</name>
    <dbReference type="NCBI Taxonomy" id="697581"/>
    <lineage>
        <taxon>Archaea</taxon>
        <taxon>Thermoproteota</taxon>
        <taxon>Thermoprotei</taxon>
        <taxon>Thermofilales</taxon>
        <taxon>Thermofilaceae</taxon>
        <taxon>Thermofilum</taxon>
    </lineage>
</organism>